<keyword evidence="1" id="KW-0805">Transcription regulation</keyword>
<dbReference type="InterPro" id="IPR018060">
    <property type="entry name" value="HTH_AraC"/>
</dbReference>
<dbReference type="PROSITE" id="PS01124">
    <property type="entry name" value="HTH_ARAC_FAMILY_2"/>
    <property type="match status" value="1"/>
</dbReference>
<dbReference type="SMART" id="SM00342">
    <property type="entry name" value="HTH_ARAC"/>
    <property type="match status" value="1"/>
</dbReference>
<comment type="caution">
    <text evidence="4">The sequence shown here is derived from an EMBL/GenBank/DDBJ whole genome shotgun (WGS) entry which is preliminary data.</text>
</comment>
<evidence type="ECO:0000256" key="2">
    <source>
        <dbReference type="ARBA" id="ARBA00023163"/>
    </source>
</evidence>
<dbReference type="InterPro" id="IPR029062">
    <property type="entry name" value="Class_I_gatase-like"/>
</dbReference>
<proteinExistence type="predicted"/>
<dbReference type="Gene3D" id="1.10.10.60">
    <property type="entry name" value="Homeodomain-like"/>
    <property type="match status" value="1"/>
</dbReference>
<dbReference type="InterPro" id="IPR002818">
    <property type="entry name" value="DJ-1/PfpI"/>
</dbReference>
<dbReference type="CDD" id="cd03137">
    <property type="entry name" value="GATase1_AraC_1"/>
    <property type="match status" value="1"/>
</dbReference>
<evidence type="ECO:0000313" key="4">
    <source>
        <dbReference type="EMBL" id="MFF5289654.1"/>
    </source>
</evidence>
<reference evidence="4 5" key="1">
    <citation type="submission" date="2024-10" db="EMBL/GenBank/DDBJ databases">
        <title>The Natural Products Discovery Center: Release of the First 8490 Sequenced Strains for Exploring Actinobacteria Biosynthetic Diversity.</title>
        <authorList>
            <person name="Kalkreuter E."/>
            <person name="Kautsar S.A."/>
            <person name="Yang D."/>
            <person name="Bader C.D."/>
            <person name="Teijaro C.N."/>
            <person name="Fluegel L."/>
            <person name="Davis C.M."/>
            <person name="Simpson J.R."/>
            <person name="Lauterbach L."/>
            <person name="Steele A.D."/>
            <person name="Gui C."/>
            <person name="Meng S."/>
            <person name="Li G."/>
            <person name="Viehrig K."/>
            <person name="Ye F."/>
            <person name="Su P."/>
            <person name="Kiefer A.F."/>
            <person name="Nichols A."/>
            <person name="Cepeda A.J."/>
            <person name="Yan W."/>
            <person name="Fan B."/>
            <person name="Jiang Y."/>
            <person name="Adhikari A."/>
            <person name="Zheng C.-J."/>
            <person name="Schuster L."/>
            <person name="Cowan T.M."/>
            <person name="Smanski M.J."/>
            <person name="Chevrette M.G."/>
            <person name="De Carvalho L.P.S."/>
            <person name="Shen B."/>
        </authorList>
    </citation>
    <scope>NUCLEOTIDE SEQUENCE [LARGE SCALE GENOMIC DNA]</scope>
    <source>
        <strain evidence="4 5">NPDC000087</strain>
    </source>
</reference>
<dbReference type="Pfam" id="PF12833">
    <property type="entry name" value="HTH_18"/>
    <property type="match status" value="1"/>
</dbReference>
<dbReference type="PANTHER" id="PTHR43130:SF3">
    <property type="entry name" value="HTH-TYPE TRANSCRIPTIONAL REGULATOR RV1931C"/>
    <property type="match status" value="1"/>
</dbReference>
<evidence type="ECO:0000313" key="5">
    <source>
        <dbReference type="Proteomes" id="UP001602245"/>
    </source>
</evidence>
<dbReference type="Gene3D" id="3.40.50.880">
    <property type="match status" value="1"/>
</dbReference>
<organism evidence="4 5">
    <name type="scientific">Paractinoplanes globisporus</name>
    <dbReference type="NCBI Taxonomy" id="113565"/>
    <lineage>
        <taxon>Bacteria</taxon>
        <taxon>Bacillati</taxon>
        <taxon>Actinomycetota</taxon>
        <taxon>Actinomycetes</taxon>
        <taxon>Micromonosporales</taxon>
        <taxon>Micromonosporaceae</taxon>
        <taxon>Paractinoplanes</taxon>
    </lineage>
</organism>
<evidence type="ECO:0000259" key="3">
    <source>
        <dbReference type="PROSITE" id="PS01124"/>
    </source>
</evidence>
<accession>A0ABW6W8M8</accession>
<dbReference type="InterPro" id="IPR052158">
    <property type="entry name" value="INH-QAR"/>
</dbReference>
<feature type="domain" description="HTH araC/xylS-type" evidence="3">
    <location>
        <begin position="223"/>
        <end position="321"/>
    </location>
</feature>
<dbReference type="PANTHER" id="PTHR43130">
    <property type="entry name" value="ARAC-FAMILY TRANSCRIPTIONAL REGULATOR"/>
    <property type="match status" value="1"/>
</dbReference>
<dbReference type="RefSeq" id="WP_040434260.1">
    <property type="nucleotide sequence ID" value="NZ_JBIAZU010000002.1"/>
</dbReference>
<protein>
    <submittedName>
        <fullName evidence="4">GlxA family transcriptional regulator</fullName>
    </submittedName>
</protein>
<keyword evidence="5" id="KW-1185">Reference proteome</keyword>
<name>A0ABW6W8M8_9ACTN</name>
<sequence>MQTRAEEPRRVLVVAFEAAELLDIACVVTALQYANHFCGRTIYLPVVASPGGTEINTATGLVLNAQTSLERARGPFDTLIVSGGTGYVKAMENARLVAHVRRLARETRRVASVCTGAGVLAAAGLLDGRRAATHWDHAAFLRDRFPLVQFDSDPIFIAEPDVCTSAGVTAALDLTLAFIEADVDAALARDVARQLVVYLQRPGNQAQMSMFTAPPPVANTVVQDTVAYAGAHLDQELTTTTLAGRAGVSERHLSRLFLRELGVTPGRFVRRARTEAAAHLLAGTDLTVEAVARRCGFGTAEALRQAFVSAIGVSPSHYRATQSHTVRTRP</sequence>
<evidence type="ECO:0000256" key="1">
    <source>
        <dbReference type="ARBA" id="ARBA00023015"/>
    </source>
</evidence>
<dbReference type="Pfam" id="PF01965">
    <property type="entry name" value="DJ-1_PfpI"/>
    <property type="match status" value="1"/>
</dbReference>
<gene>
    <name evidence="4" type="ORF">ACFY35_09455</name>
</gene>
<dbReference type="EMBL" id="JBIAZU010000002">
    <property type="protein sequence ID" value="MFF5289654.1"/>
    <property type="molecule type" value="Genomic_DNA"/>
</dbReference>
<dbReference type="InterPro" id="IPR009057">
    <property type="entry name" value="Homeodomain-like_sf"/>
</dbReference>
<keyword evidence="2" id="KW-0804">Transcription</keyword>
<dbReference type="SUPFAM" id="SSF52317">
    <property type="entry name" value="Class I glutamine amidotransferase-like"/>
    <property type="match status" value="1"/>
</dbReference>
<dbReference type="Proteomes" id="UP001602245">
    <property type="component" value="Unassembled WGS sequence"/>
</dbReference>
<dbReference type="SUPFAM" id="SSF46689">
    <property type="entry name" value="Homeodomain-like"/>
    <property type="match status" value="2"/>
</dbReference>